<reference evidence="1 2" key="1">
    <citation type="submission" date="2015-10" db="EMBL/GenBank/DDBJ databases">
        <title>Draft genome sequence of Streptomyces bungoensis DSM 41781, type strain for the species Streptomyces bungoensis.</title>
        <authorList>
            <person name="Ruckert C."/>
            <person name="Winkler A."/>
            <person name="Kalinowski J."/>
            <person name="Kampfer P."/>
            <person name="Glaeser S."/>
        </authorList>
    </citation>
    <scope>NUCLEOTIDE SEQUENCE [LARGE SCALE GENOMIC DNA]</scope>
    <source>
        <strain evidence="1 2">DSM 41781</strain>
    </source>
</reference>
<organism evidence="1 2">
    <name type="scientific">Streptomyces bungoensis</name>
    <dbReference type="NCBI Taxonomy" id="285568"/>
    <lineage>
        <taxon>Bacteria</taxon>
        <taxon>Bacillati</taxon>
        <taxon>Actinomycetota</taxon>
        <taxon>Actinomycetes</taxon>
        <taxon>Kitasatosporales</taxon>
        <taxon>Streptomycetaceae</taxon>
        <taxon>Streptomyces</taxon>
    </lineage>
</organism>
<dbReference type="AlphaFoldDB" id="A0A117RGL4"/>
<proteinExistence type="predicted"/>
<dbReference type="EMBL" id="LMWX01000004">
    <property type="protein sequence ID" value="KUN89681.1"/>
    <property type="molecule type" value="Genomic_DNA"/>
</dbReference>
<dbReference type="Proteomes" id="UP000053024">
    <property type="component" value="Unassembled WGS sequence"/>
</dbReference>
<sequence length="62" mass="6517">MDRYRSLAAQVRGLLAPCADAVAAHAVVAAVPPRTAAVSAAIVARRETFRTGRDMAKTAPIR</sequence>
<protein>
    <submittedName>
        <fullName evidence="1">Uncharacterized protein</fullName>
    </submittedName>
</protein>
<comment type="caution">
    <text evidence="1">The sequence shown here is derived from an EMBL/GenBank/DDBJ whole genome shotgun (WGS) entry which is preliminary data.</text>
</comment>
<accession>A0A117RGL4</accession>
<evidence type="ECO:0000313" key="1">
    <source>
        <dbReference type="EMBL" id="KUN89681.1"/>
    </source>
</evidence>
<keyword evidence="2" id="KW-1185">Reference proteome</keyword>
<evidence type="ECO:0000313" key="2">
    <source>
        <dbReference type="Proteomes" id="UP000053024"/>
    </source>
</evidence>
<name>A0A117RGL4_9ACTN</name>
<gene>
    <name evidence="1" type="ORF">AQJ66_03500</name>
</gene>